<accession>A0A3G5AIT6</accession>
<feature type="region of interest" description="Disordered" evidence="1">
    <location>
        <begin position="538"/>
        <end position="561"/>
    </location>
</feature>
<feature type="region of interest" description="Disordered" evidence="1">
    <location>
        <begin position="252"/>
        <end position="337"/>
    </location>
</feature>
<dbReference type="EMBL" id="MK072531">
    <property type="protein sequence ID" value="AYV87107.1"/>
    <property type="molecule type" value="Genomic_DNA"/>
</dbReference>
<protein>
    <recommendedName>
        <fullName evidence="3">MYM-type domain-containing protein</fullName>
    </recommendedName>
</protein>
<sequence>MPPASSNGRAEQKITYLSQLDPNDPTSLQNPFVESELHPLRIGQLGTEFWTTPLLGKLSCWQCGHKIHGIPIPIPMTFNPEKKVYKIQGAVCAPPCAMSFILAKEGHLVNDLKVILTMMLKEVYGIKHIIRPINKLIFIKYGGPLPHSEYLRTWAHLPIIRVRGDHPFIPVDMMIEYGMKKIPFLQLKAPNLAPVSQVTQPRMKITKPVKVQYHEQEEKEDEGMNEQKAVDMLLGHENDDLLKGQLNTFIEMNDDRHHPPPHPTHLNFEPKKATTTKSEKGNASTIKKSTSSKSVTFPTLSSSMSSSIPSDKSKKGKKSKSSKASPEHVSLSSSITSSSMLDEFSQLRNIIETAASDLNQIAPPADVTNENSNSIPISTSLALDTIDEEETNVPDIAVPTKKKRSNKQSKGLKDLNDLNDLKEIKVIHSTKISRPRKKPSAASASRSLESMWLAYHTPPHEENKSEKDGKDEDQRTDKMDKMNVTGRIDDTNEANESNSSQENPIDILANAIDIHENSNILDSGQSNENTNLDTLFIHDDNVPLSKVKRSSSKKSRRKSRS</sequence>
<proteinExistence type="predicted"/>
<name>A0A3G5AIT6_9VIRU</name>
<feature type="compositionally biased region" description="Basic and acidic residues" evidence="1">
    <location>
        <begin position="458"/>
        <end position="481"/>
    </location>
</feature>
<organism evidence="2">
    <name type="scientific">Sylvanvirus sp</name>
    <dbReference type="NCBI Taxonomy" id="2487774"/>
    <lineage>
        <taxon>Viruses</taxon>
    </lineage>
</organism>
<evidence type="ECO:0008006" key="3">
    <source>
        <dbReference type="Google" id="ProtNLM"/>
    </source>
</evidence>
<feature type="region of interest" description="Disordered" evidence="1">
    <location>
        <begin position="386"/>
        <end position="505"/>
    </location>
</feature>
<reference evidence="2" key="1">
    <citation type="submission" date="2018-10" db="EMBL/GenBank/DDBJ databases">
        <title>Hidden diversity of soil giant viruses.</title>
        <authorList>
            <person name="Schulz F."/>
            <person name="Alteio L."/>
            <person name="Goudeau D."/>
            <person name="Ryan E.M."/>
            <person name="Malmstrom R.R."/>
            <person name="Blanchard J."/>
            <person name="Woyke T."/>
        </authorList>
    </citation>
    <scope>NUCLEOTIDE SEQUENCE</scope>
    <source>
        <strain evidence="2">SYV1</strain>
    </source>
</reference>
<evidence type="ECO:0000313" key="2">
    <source>
        <dbReference type="EMBL" id="AYV87107.1"/>
    </source>
</evidence>
<evidence type="ECO:0000256" key="1">
    <source>
        <dbReference type="SAM" id="MobiDB-lite"/>
    </source>
</evidence>
<gene>
    <name evidence="2" type="ORF">Sylvanvirus25_9</name>
</gene>
<feature type="compositionally biased region" description="Low complexity" evidence="1">
    <location>
        <begin position="494"/>
        <end position="503"/>
    </location>
</feature>
<feature type="compositionally biased region" description="Basic and acidic residues" evidence="1">
    <location>
        <begin position="411"/>
        <end position="426"/>
    </location>
</feature>
<feature type="compositionally biased region" description="Low complexity" evidence="1">
    <location>
        <begin position="284"/>
        <end position="310"/>
    </location>
</feature>
<feature type="compositionally biased region" description="Basic and acidic residues" evidence="1">
    <location>
        <begin position="268"/>
        <end position="280"/>
    </location>
</feature>
<feature type="compositionally biased region" description="Basic residues" evidence="1">
    <location>
        <begin position="546"/>
        <end position="561"/>
    </location>
</feature>